<dbReference type="PROSITE" id="PS50885">
    <property type="entry name" value="HAMP"/>
    <property type="match status" value="1"/>
</dbReference>
<dbReference type="AlphaFoldDB" id="A0A370QNZ2"/>
<keyword evidence="10 14" id="KW-0067">ATP-binding</keyword>
<comment type="catalytic activity">
    <reaction evidence="1 14">
        <text>ATP + protein L-histidine = ADP + protein N-phospho-L-histidine.</text>
        <dbReference type="EC" id="2.7.13.3"/>
    </reaction>
</comment>
<dbReference type="InterPro" id="IPR029095">
    <property type="entry name" value="NarX-like_N"/>
</dbReference>
<evidence type="ECO:0000256" key="8">
    <source>
        <dbReference type="ARBA" id="ARBA00022741"/>
    </source>
</evidence>
<evidence type="ECO:0000259" key="17">
    <source>
        <dbReference type="PROSITE" id="PS50109"/>
    </source>
</evidence>
<keyword evidence="9 14" id="KW-0418">Kinase</keyword>
<evidence type="ECO:0000256" key="7">
    <source>
        <dbReference type="ARBA" id="ARBA00022692"/>
    </source>
</evidence>
<protein>
    <recommendedName>
        <fullName evidence="14">Sensor protein</fullName>
        <ecNumber evidence="14">2.7.13.3</ecNumber>
    </recommendedName>
</protein>
<dbReference type="InterPro" id="IPR005467">
    <property type="entry name" value="His_kinase_dom"/>
</dbReference>
<feature type="domain" description="HAMP" evidence="18">
    <location>
        <begin position="175"/>
        <end position="228"/>
    </location>
</feature>
<evidence type="ECO:0000256" key="10">
    <source>
        <dbReference type="ARBA" id="ARBA00022840"/>
    </source>
</evidence>
<dbReference type="OrthoDB" id="9811306at2"/>
<evidence type="ECO:0000256" key="4">
    <source>
        <dbReference type="ARBA" id="ARBA00022519"/>
    </source>
</evidence>
<evidence type="ECO:0000256" key="1">
    <source>
        <dbReference type="ARBA" id="ARBA00000085"/>
    </source>
</evidence>
<reference evidence="19 20" key="1">
    <citation type="submission" date="2018-07" db="EMBL/GenBank/DDBJ databases">
        <title>Genomic Encyclopedia of Type Strains, Phase IV (KMG-IV): sequencing the most valuable type-strain genomes for metagenomic binning, comparative biology and taxonomic classification.</title>
        <authorList>
            <person name="Goeker M."/>
        </authorList>
    </citation>
    <scope>NUCLEOTIDE SEQUENCE [LARGE SCALE GENOMIC DNA]</scope>
    <source>
        <strain evidence="19 20">DSM 103736</strain>
    </source>
</reference>
<dbReference type="Pfam" id="PF02518">
    <property type="entry name" value="HATPase_c"/>
    <property type="match status" value="1"/>
</dbReference>
<dbReference type="CDD" id="cd06225">
    <property type="entry name" value="HAMP"/>
    <property type="match status" value="1"/>
</dbReference>
<dbReference type="Gene3D" id="1.20.120.960">
    <property type="entry name" value="Histidine kinase NarX, sensor domain"/>
    <property type="match status" value="1"/>
</dbReference>
<evidence type="ECO:0000256" key="6">
    <source>
        <dbReference type="ARBA" id="ARBA00022679"/>
    </source>
</evidence>
<keyword evidence="11 16" id="KW-1133">Transmembrane helix</keyword>
<evidence type="ECO:0000313" key="19">
    <source>
        <dbReference type="EMBL" id="RDK90096.1"/>
    </source>
</evidence>
<proteinExistence type="predicted"/>
<evidence type="ECO:0000313" key="20">
    <source>
        <dbReference type="Proteomes" id="UP000254848"/>
    </source>
</evidence>
<dbReference type="InterPro" id="IPR036890">
    <property type="entry name" value="HATPase_C_sf"/>
</dbReference>
<evidence type="ECO:0000256" key="12">
    <source>
        <dbReference type="ARBA" id="ARBA00023012"/>
    </source>
</evidence>
<feature type="domain" description="Histidine kinase" evidence="17">
    <location>
        <begin position="401"/>
        <end position="591"/>
    </location>
</feature>
<keyword evidence="12 14" id="KW-0902">Two-component regulatory system</keyword>
<dbReference type="InterPro" id="IPR042295">
    <property type="entry name" value="NarX-like_N_sf"/>
</dbReference>
<gene>
    <name evidence="19" type="ORF">C8D90_106305</name>
</gene>
<dbReference type="PROSITE" id="PS50109">
    <property type="entry name" value="HIS_KIN"/>
    <property type="match status" value="1"/>
</dbReference>
<dbReference type="Gene3D" id="1.20.5.1930">
    <property type="match status" value="1"/>
</dbReference>
<keyword evidence="4 14" id="KW-0997">Cell inner membrane</keyword>
<comment type="caution">
    <text evidence="19">The sequence shown here is derived from an EMBL/GenBank/DDBJ whole genome shotgun (WGS) entry which is preliminary data.</text>
</comment>
<dbReference type="EMBL" id="QRAP01000006">
    <property type="protein sequence ID" value="RDK90096.1"/>
    <property type="molecule type" value="Genomic_DNA"/>
</dbReference>
<dbReference type="PIRSF" id="PIRSF003167">
    <property type="entry name" value="STHK_NarX/NarQ"/>
    <property type="match status" value="1"/>
</dbReference>
<name>A0A370QNZ2_9GAMM</name>
<dbReference type="Gene3D" id="3.30.565.10">
    <property type="entry name" value="Histidine kinase-like ATPase, C-terminal domain"/>
    <property type="match status" value="1"/>
</dbReference>
<keyword evidence="3 14" id="KW-1003">Cell membrane</keyword>
<organism evidence="19 20">
    <name type="scientific">Enterobacillus tribolii</name>
    <dbReference type="NCBI Taxonomy" id="1487935"/>
    <lineage>
        <taxon>Bacteria</taxon>
        <taxon>Pseudomonadati</taxon>
        <taxon>Pseudomonadota</taxon>
        <taxon>Gammaproteobacteria</taxon>
        <taxon>Enterobacterales</taxon>
        <taxon>Hafniaceae</taxon>
        <taxon>Enterobacillus</taxon>
    </lineage>
</organism>
<dbReference type="SUPFAM" id="SSF158472">
    <property type="entry name" value="HAMP domain-like"/>
    <property type="match status" value="1"/>
</dbReference>
<evidence type="ECO:0000256" key="3">
    <source>
        <dbReference type="ARBA" id="ARBA00022475"/>
    </source>
</evidence>
<dbReference type="InterPro" id="IPR011712">
    <property type="entry name" value="Sig_transdc_His_kin_sub3_dim/P"/>
</dbReference>
<evidence type="ECO:0000256" key="2">
    <source>
        <dbReference type="ARBA" id="ARBA00004429"/>
    </source>
</evidence>
<evidence type="ECO:0000256" key="13">
    <source>
        <dbReference type="ARBA" id="ARBA00023136"/>
    </source>
</evidence>
<dbReference type="GO" id="GO:0005886">
    <property type="term" value="C:plasma membrane"/>
    <property type="evidence" value="ECO:0007669"/>
    <property type="project" value="UniProtKB-SubCell"/>
</dbReference>
<evidence type="ECO:0000256" key="9">
    <source>
        <dbReference type="ARBA" id="ARBA00022777"/>
    </source>
</evidence>
<keyword evidence="13 14" id="KW-0472">Membrane</keyword>
<sequence length="595" mass="66217">MRHFCTRFSIIKQVAILMLMLGLLGIAGVSISGWIAQSIQGNAHAINSAGSLRMQSYRLLTLVPLKSDAQPLIDELEQTLHSRTMLGAIQEAGLQNRYQQLCAYWEQTLHPALNAASNRDSADAQVAGFVAQLDEMVSALDRQTEQRLRLVSLVQKVFIALTLLLLAVTVWYLRRRLLLPWRQLVGMSHAIGRGDFTKRFSEGNAQDEMATLGAALNVMSGELSQMYGRLEMLVAEKTDDLQQKNRVLSFLYRASQHLHTGGPLCTRLVPVLNELEALTPLKALQIRLYENNRDEQFNEYGTTQATRPAGCARPDCRACLNPPAYPPGSPQEVLSWSLNDAVGRYGLLLGQLPAGETLTDGQRQLIHTLAEQITGTLALEQQAEQHQQLIVMEERAAIARELHDSIAQSLSCLKMQISFLQMQSTALPENVTALLQEMREELNAAYRQLRELLTTFRLRLEEPGLLAALHTTVEEFNQRLGFAIDFDYRLPPRSVSSHQAIHLLQIAREALSNIFKHAAARHVTLYAGPSGAGYELIIRDDGKGIDDAPERRSHYGLIIMADRARSLGGEFSISRRETGGTEVRIRFPAESGVNG</sequence>
<dbReference type="InterPro" id="IPR050482">
    <property type="entry name" value="Sensor_HK_TwoCompSys"/>
</dbReference>
<keyword evidence="15" id="KW-0175">Coiled coil</keyword>
<evidence type="ECO:0000256" key="5">
    <source>
        <dbReference type="ARBA" id="ARBA00022553"/>
    </source>
</evidence>
<keyword evidence="8 14" id="KW-0547">Nucleotide-binding</keyword>
<feature type="transmembrane region" description="Helical" evidence="16">
    <location>
        <begin position="14"/>
        <end position="36"/>
    </location>
</feature>
<feature type="coiled-coil region" evidence="15">
    <location>
        <begin position="432"/>
        <end position="459"/>
    </location>
</feature>
<evidence type="ECO:0000259" key="18">
    <source>
        <dbReference type="PROSITE" id="PS50885"/>
    </source>
</evidence>
<dbReference type="CDD" id="cd16917">
    <property type="entry name" value="HATPase_UhpB-NarQ-NarX-like"/>
    <property type="match status" value="1"/>
</dbReference>
<dbReference type="Pfam" id="PF00672">
    <property type="entry name" value="HAMP"/>
    <property type="match status" value="1"/>
</dbReference>
<dbReference type="Proteomes" id="UP000254848">
    <property type="component" value="Unassembled WGS sequence"/>
</dbReference>
<keyword evidence="6 14" id="KW-0808">Transferase</keyword>
<dbReference type="EC" id="2.7.13.3" evidence="14"/>
<dbReference type="SMART" id="SM00304">
    <property type="entry name" value="HAMP"/>
    <property type="match status" value="1"/>
</dbReference>
<dbReference type="PANTHER" id="PTHR24421:SF51">
    <property type="entry name" value="NITRATE_NITRITE SENSOR PROTEIN NARX"/>
    <property type="match status" value="1"/>
</dbReference>
<dbReference type="RefSeq" id="WP_115459203.1">
    <property type="nucleotide sequence ID" value="NZ_QRAP01000006.1"/>
</dbReference>
<dbReference type="GO" id="GO:0046983">
    <property type="term" value="F:protein dimerization activity"/>
    <property type="evidence" value="ECO:0007669"/>
    <property type="project" value="UniProtKB-UniRule"/>
</dbReference>
<dbReference type="InterPro" id="IPR003594">
    <property type="entry name" value="HATPase_dom"/>
</dbReference>
<keyword evidence="5" id="KW-0597">Phosphoprotein</keyword>
<accession>A0A370QNZ2</accession>
<evidence type="ECO:0000256" key="16">
    <source>
        <dbReference type="SAM" id="Phobius"/>
    </source>
</evidence>
<dbReference type="SUPFAM" id="SSF55874">
    <property type="entry name" value="ATPase domain of HSP90 chaperone/DNA topoisomerase II/histidine kinase"/>
    <property type="match status" value="1"/>
</dbReference>
<dbReference type="Pfam" id="PF13675">
    <property type="entry name" value="PilJ"/>
    <property type="match status" value="1"/>
</dbReference>
<keyword evidence="7 16" id="KW-0812">Transmembrane</keyword>
<feature type="transmembrane region" description="Helical" evidence="16">
    <location>
        <begin position="153"/>
        <end position="173"/>
    </location>
</feature>
<comment type="subcellular location">
    <subcellularLocation>
        <location evidence="2">Cell inner membrane</location>
        <topology evidence="2">Multi-pass membrane protein</topology>
    </subcellularLocation>
</comment>
<dbReference type="InterPro" id="IPR003660">
    <property type="entry name" value="HAMP_dom"/>
</dbReference>
<dbReference type="Gene3D" id="1.10.287.130">
    <property type="match status" value="1"/>
</dbReference>
<dbReference type="SMART" id="SM00387">
    <property type="entry name" value="HATPase_c"/>
    <property type="match status" value="1"/>
</dbReference>
<dbReference type="PANTHER" id="PTHR24421">
    <property type="entry name" value="NITRATE/NITRITE SENSOR PROTEIN NARX-RELATED"/>
    <property type="match status" value="1"/>
</dbReference>
<dbReference type="GO" id="GO:0000155">
    <property type="term" value="F:phosphorelay sensor kinase activity"/>
    <property type="evidence" value="ECO:0007669"/>
    <property type="project" value="UniProtKB-UniRule"/>
</dbReference>
<dbReference type="Pfam" id="PF07730">
    <property type="entry name" value="HisKA_3"/>
    <property type="match status" value="1"/>
</dbReference>
<evidence type="ECO:0000256" key="14">
    <source>
        <dbReference type="PIRNR" id="PIRNR003167"/>
    </source>
</evidence>
<dbReference type="NCBIfam" id="NF007896">
    <property type="entry name" value="PRK10600.1"/>
    <property type="match status" value="1"/>
</dbReference>
<dbReference type="CDD" id="cd22900">
    <property type="entry name" value="NarX_sensor"/>
    <property type="match status" value="1"/>
</dbReference>
<dbReference type="InterPro" id="IPR016380">
    <property type="entry name" value="Sig_transdc_His_kin_NarX/NarQ"/>
</dbReference>
<evidence type="ECO:0000256" key="15">
    <source>
        <dbReference type="SAM" id="Coils"/>
    </source>
</evidence>
<dbReference type="GO" id="GO:0005524">
    <property type="term" value="F:ATP binding"/>
    <property type="evidence" value="ECO:0007669"/>
    <property type="project" value="UniProtKB-UniRule"/>
</dbReference>
<keyword evidence="20" id="KW-1185">Reference proteome</keyword>
<evidence type="ECO:0000256" key="11">
    <source>
        <dbReference type="ARBA" id="ARBA00022989"/>
    </source>
</evidence>